<dbReference type="Bgee" id="ENSNBRG00000011575">
    <property type="expression patterns" value="Expressed in muscle tissue and 1 other cell type or tissue"/>
</dbReference>
<sequence>ANMPVELKGNILVTGANRGLGLELVKQLAETTGQEAHIYACSREPEGSRTEFFDIQKTLVIMMCISMHLPVDVADEESISAAVQAVQDQIGDAGLNILINNAGIRKPALSGALSATKKNDMMEVYETNVVGPFTIAKMFLPLLKKAAQRDSSAKGSGMYLFFHVMLNVGYHHWEKTQWSEYILMVSSLNMLTRCQAEDFKTHNIVVTAIHPGWVQTEMGGENAPLTTVDSVLGMLSVISSLSNKDRGMLLDWQGNTIPW</sequence>
<protein>
    <submittedName>
        <fullName evidence="1">Uncharacterized LOC102798082</fullName>
    </submittedName>
</protein>
<dbReference type="PANTHER" id="PTHR43544:SF33">
    <property type="entry name" value="C-FACTOR"/>
    <property type="match status" value="1"/>
</dbReference>
<evidence type="ECO:0000313" key="2">
    <source>
        <dbReference type="Proteomes" id="UP000261580"/>
    </source>
</evidence>
<dbReference type="SUPFAM" id="SSF51735">
    <property type="entry name" value="NAD(P)-binding Rossmann-fold domains"/>
    <property type="match status" value="1"/>
</dbReference>
<dbReference type="Ensembl" id="ENSNBRT00000015448.1">
    <property type="protein sequence ID" value="ENSNBRP00000015035.1"/>
    <property type="gene ID" value="ENSNBRG00000011575.1"/>
</dbReference>
<dbReference type="GeneTree" id="ENSGT00940000163363"/>
<evidence type="ECO:0000313" key="1">
    <source>
        <dbReference type="Ensembl" id="ENSNBRP00000015035.1"/>
    </source>
</evidence>
<organism evidence="1 2">
    <name type="scientific">Neolamprologus brichardi</name>
    <name type="common">Fairy cichlid</name>
    <name type="synonym">Lamprologus brichardi</name>
    <dbReference type="NCBI Taxonomy" id="32507"/>
    <lineage>
        <taxon>Eukaryota</taxon>
        <taxon>Metazoa</taxon>
        <taxon>Chordata</taxon>
        <taxon>Craniata</taxon>
        <taxon>Vertebrata</taxon>
        <taxon>Euteleostomi</taxon>
        <taxon>Actinopterygii</taxon>
        <taxon>Neopterygii</taxon>
        <taxon>Teleostei</taxon>
        <taxon>Neoteleostei</taxon>
        <taxon>Acanthomorphata</taxon>
        <taxon>Ovalentaria</taxon>
        <taxon>Cichlomorphae</taxon>
        <taxon>Cichliformes</taxon>
        <taxon>Cichlidae</taxon>
        <taxon>African cichlids</taxon>
        <taxon>Pseudocrenilabrinae</taxon>
        <taxon>Lamprologini</taxon>
        <taxon>Neolamprologus</taxon>
    </lineage>
</organism>
<dbReference type="Pfam" id="PF00106">
    <property type="entry name" value="adh_short"/>
    <property type="match status" value="1"/>
</dbReference>
<dbReference type="Gene3D" id="3.40.50.720">
    <property type="entry name" value="NAD(P)-binding Rossmann-like Domain"/>
    <property type="match status" value="1"/>
</dbReference>
<keyword evidence="2" id="KW-1185">Reference proteome</keyword>
<name>A0A3Q4GY95_NEOBR</name>
<accession>A0A3Q4GY95</accession>
<dbReference type="InterPro" id="IPR051468">
    <property type="entry name" value="Fungal_SecMetab_SDRs"/>
</dbReference>
<dbReference type="PANTHER" id="PTHR43544">
    <property type="entry name" value="SHORT-CHAIN DEHYDROGENASE/REDUCTASE"/>
    <property type="match status" value="1"/>
</dbReference>
<reference evidence="1" key="1">
    <citation type="submission" date="2025-08" db="UniProtKB">
        <authorList>
            <consortium name="Ensembl"/>
        </authorList>
    </citation>
    <scope>IDENTIFICATION</scope>
</reference>
<dbReference type="CDD" id="cd05325">
    <property type="entry name" value="carb_red_sniffer_like_SDR_c"/>
    <property type="match status" value="1"/>
</dbReference>
<dbReference type="AlphaFoldDB" id="A0A3Q4GY95"/>
<dbReference type="STRING" id="32507.ENSNBRP00000015035"/>
<dbReference type="PRINTS" id="PR00081">
    <property type="entry name" value="GDHRDH"/>
</dbReference>
<dbReference type="GO" id="GO:0005737">
    <property type="term" value="C:cytoplasm"/>
    <property type="evidence" value="ECO:0007669"/>
    <property type="project" value="TreeGrafter"/>
</dbReference>
<proteinExistence type="predicted"/>
<reference evidence="1" key="2">
    <citation type="submission" date="2025-09" db="UniProtKB">
        <authorList>
            <consortium name="Ensembl"/>
        </authorList>
    </citation>
    <scope>IDENTIFICATION</scope>
</reference>
<dbReference type="InterPro" id="IPR002347">
    <property type="entry name" value="SDR_fam"/>
</dbReference>
<dbReference type="GO" id="GO:0016491">
    <property type="term" value="F:oxidoreductase activity"/>
    <property type="evidence" value="ECO:0007669"/>
    <property type="project" value="TreeGrafter"/>
</dbReference>
<dbReference type="Proteomes" id="UP000261580">
    <property type="component" value="Unassembled WGS sequence"/>
</dbReference>
<dbReference type="InterPro" id="IPR036291">
    <property type="entry name" value="NAD(P)-bd_dom_sf"/>
</dbReference>